<evidence type="ECO:0000256" key="2">
    <source>
        <dbReference type="SAM" id="MobiDB-lite"/>
    </source>
</evidence>
<feature type="coiled-coil region" evidence="1">
    <location>
        <begin position="267"/>
        <end position="301"/>
    </location>
</feature>
<dbReference type="PANTHER" id="PTHR47357">
    <property type="entry name" value="COP1-INTERACTIVE PROTEIN 1"/>
    <property type="match status" value="1"/>
</dbReference>
<gene>
    <name evidence="3" type="ORF">AMAG_11357</name>
</gene>
<dbReference type="GO" id="GO:0005856">
    <property type="term" value="C:cytoskeleton"/>
    <property type="evidence" value="ECO:0007669"/>
    <property type="project" value="TreeGrafter"/>
</dbReference>
<evidence type="ECO:0000313" key="4">
    <source>
        <dbReference type="Proteomes" id="UP000054350"/>
    </source>
</evidence>
<dbReference type="EMBL" id="GG745351">
    <property type="protein sequence ID" value="KNE66879.1"/>
    <property type="molecule type" value="Genomic_DNA"/>
</dbReference>
<dbReference type="AlphaFoldDB" id="A0A0L0SWZ4"/>
<organism evidence="3 4">
    <name type="scientific">Allomyces macrogynus (strain ATCC 38327)</name>
    <name type="common">Allomyces javanicus var. macrogynus</name>
    <dbReference type="NCBI Taxonomy" id="578462"/>
    <lineage>
        <taxon>Eukaryota</taxon>
        <taxon>Fungi</taxon>
        <taxon>Fungi incertae sedis</taxon>
        <taxon>Blastocladiomycota</taxon>
        <taxon>Blastocladiomycetes</taxon>
        <taxon>Blastocladiales</taxon>
        <taxon>Blastocladiaceae</taxon>
        <taxon>Allomyces</taxon>
    </lineage>
</organism>
<proteinExistence type="predicted"/>
<accession>A0A0L0SWZ4</accession>
<keyword evidence="4" id="KW-1185">Reference proteome</keyword>
<keyword evidence="1" id="KW-0175">Coiled coil</keyword>
<sequence>MHDEVERLCLDPTSPHSLAAQQRDRQAGKLEQEKQDLLQQISYSSASAQSLSILLSKKHKEADQLLKSVEIHEQRIAEFQVLLDQREEEVSVYTKQLSSKADELDIFETSMAEQAIRYQQAVDSLEAERNASHALRINLETAQCAVSSAVRSEQESRNELAQQQVEVQNLAARLSEAENGASVLTNEFRIITEAHWSLVPALTRVVERLSLSSSFGVSLTVPDAPELPIDRDLTSSDPVQSVQVAVQYGRRVVHALDLHLVQVQERYDAAHDLIRCLESRVDNAEADAARSAQALEATQRDLARATTDQQSLLAIKETLQKDHEAAVAKLSAQLQAVQFDTAAATRDRDAARAQAASSAQSAEAARARVARVTADLAACKRLVEAERRTRRDRDMTAVEYAEMQMQVQRLTAELDAERAAVAAEQAKRRAETVHWMQATVDLQHEHAGLKDEYTHLAAAHAALQEQTRAAKEHQALWTQATLAEWGGGGVSGVVPRPASPMALLTGGAFGAGLVSGATTTLAAASPSKSPEPAGDSLQSTLARLRNRSRLRQQAQPQLADAMVADRRAASPSTRGSGAGPVV</sequence>
<dbReference type="VEuPathDB" id="FungiDB:AMAG_11357"/>
<feature type="coiled-coil region" evidence="1">
    <location>
        <begin position="400"/>
        <end position="427"/>
    </location>
</feature>
<dbReference type="OrthoDB" id="5592572at2759"/>
<evidence type="ECO:0000313" key="3">
    <source>
        <dbReference type="EMBL" id="KNE66879.1"/>
    </source>
</evidence>
<evidence type="ECO:0000256" key="1">
    <source>
        <dbReference type="SAM" id="Coils"/>
    </source>
</evidence>
<name>A0A0L0SWZ4_ALLM3</name>
<protein>
    <submittedName>
        <fullName evidence="3">Uncharacterized protein</fullName>
    </submittedName>
</protein>
<feature type="region of interest" description="Disordered" evidence="2">
    <location>
        <begin position="548"/>
        <end position="582"/>
    </location>
</feature>
<reference evidence="3 4" key="1">
    <citation type="submission" date="2009-11" db="EMBL/GenBank/DDBJ databases">
        <title>Annotation of Allomyces macrogynus ATCC 38327.</title>
        <authorList>
            <consortium name="The Broad Institute Genome Sequencing Platform"/>
            <person name="Russ C."/>
            <person name="Cuomo C."/>
            <person name="Burger G."/>
            <person name="Gray M.W."/>
            <person name="Holland P.W.H."/>
            <person name="King N."/>
            <person name="Lang F.B.F."/>
            <person name="Roger A.J."/>
            <person name="Ruiz-Trillo I."/>
            <person name="Young S.K."/>
            <person name="Zeng Q."/>
            <person name="Gargeya S."/>
            <person name="Fitzgerald M."/>
            <person name="Haas B."/>
            <person name="Abouelleil A."/>
            <person name="Alvarado L."/>
            <person name="Arachchi H.M."/>
            <person name="Berlin A."/>
            <person name="Chapman S.B."/>
            <person name="Gearin G."/>
            <person name="Goldberg J."/>
            <person name="Griggs A."/>
            <person name="Gujja S."/>
            <person name="Hansen M."/>
            <person name="Heiman D."/>
            <person name="Howarth C."/>
            <person name="Larimer J."/>
            <person name="Lui A."/>
            <person name="MacDonald P.J.P."/>
            <person name="McCowen C."/>
            <person name="Montmayeur A."/>
            <person name="Murphy C."/>
            <person name="Neiman D."/>
            <person name="Pearson M."/>
            <person name="Priest M."/>
            <person name="Roberts A."/>
            <person name="Saif S."/>
            <person name="Shea T."/>
            <person name="Sisk P."/>
            <person name="Stolte C."/>
            <person name="Sykes S."/>
            <person name="Wortman J."/>
            <person name="Nusbaum C."/>
            <person name="Birren B."/>
        </authorList>
    </citation>
    <scope>NUCLEOTIDE SEQUENCE [LARGE SCALE GENOMIC DNA]</scope>
    <source>
        <strain evidence="3 4">ATCC 38327</strain>
    </source>
</reference>
<dbReference type="PANTHER" id="PTHR47357:SF1">
    <property type="entry name" value="SPINDLE POLE BODY COMPONENT 110"/>
    <property type="match status" value="1"/>
</dbReference>
<feature type="coiled-coil region" evidence="1">
    <location>
        <begin position="153"/>
        <end position="187"/>
    </location>
</feature>
<dbReference type="Proteomes" id="UP000054350">
    <property type="component" value="Unassembled WGS sequence"/>
</dbReference>
<dbReference type="GO" id="GO:0005200">
    <property type="term" value="F:structural constituent of cytoskeleton"/>
    <property type="evidence" value="ECO:0007669"/>
    <property type="project" value="TreeGrafter"/>
</dbReference>
<reference evidence="4" key="2">
    <citation type="submission" date="2009-11" db="EMBL/GenBank/DDBJ databases">
        <title>The Genome Sequence of Allomyces macrogynus strain ATCC 38327.</title>
        <authorList>
            <consortium name="The Broad Institute Genome Sequencing Platform"/>
            <person name="Russ C."/>
            <person name="Cuomo C."/>
            <person name="Shea T."/>
            <person name="Young S.K."/>
            <person name="Zeng Q."/>
            <person name="Koehrsen M."/>
            <person name="Haas B."/>
            <person name="Borodovsky M."/>
            <person name="Guigo R."/>
            <person name="Alvarado L."/>
            <person name="Berlin A."/>
            <person name="Borenstein D."/>
            <person name="Chen Z."/>
            <person name="Engels R."/>
            <person name="Freedman E."/>
            <person name="Gellesch M."/>
            <person name="Goldberg J."/>
            <person name="Griggs A."/>
            <person name="Gujja S."/>
            <person name="Heiman D."/>
            <person name="Hepburn T."/>
            <person name="Howarth C."/>
            <person name="Jen D."/>
            <person name="Larson L."/>
            <person name="Lewis B."/>
            <person name="Mehta T."/>
            <person name="Park D."/>
            <person name="Pearson M."/>
            <person name="Roberts A."/>
            <person name="Saif S."/>
            <person name="Shenoy N."/>
            <person name="Sisk P."/>
            <person name="Stolte C."/>
            <person name="Sykes S."/>
            <person name="Walk T."/>
            <person name="White J."/>
            <person name="Yandava C."/>
            <person name="Burger G."/>
            <person name="Gray M.W."/>
            <person name="Holland P.W.H."/>
            <person name="King N."/>
            <person name="Lang F.B.F."/>
            <person name="Roger A.J."/>
            <person name="Ruiz-Trillo I."/>
            <person name="Lander E."/>
            <person name="Nusbaum C."/>
        </authorList>
    </citation>
    <scope>NUCLEOTIDE SEQUENCE [LARGE SCALE GENOMIC DNA]</scope>
    <source>
        <strain evidence="4">ATCC 38327</strain>
    </source>
</reference>